<keyword evidence="2" id="KW-0732">Signal</keyword>
<sequence>MKTMKVAAIAIAATLGLATTAMAQQSGGSTPGMTAEQHRQMMSGGDQKGQGGMMMNHADMAKMMDRCEKMMKEMGDKPAASTTKR</sequence>
<evidence type="ECO:0000313" key="3">
    <source>
        <dbReference type="EMBL" id="QNG48322.1"/>
    </source>
</evidence>
<dbReference type="AlphaFoldDB" id="A0A9X7UHZ1"/>
<dbReference type="RefSeq" id="WP_004212974.1">
    <property type="nucleotide sequence ID" value="NZ_CP139980.1"/>
</dbReference>
<accession>A0A9X7UHZ1</accession>
<feature type="chain" id="PRO_5040804052" description="Pentapeptide MXKDX repeat protein" evidence="2">
    <location>
        <begin position="24"/>
        <end position="85"/>
    </location>
</feature>
<reference evidence="3 4" key="1">
    <citation type="submission" date="2020-07" db="EMBL/GenBank/DDBJ databases">
        <title>Whole genome sequence of Sphingobium yanoikuyae A3.</title>
        <authorList>
            <person name="Han S.-S."/>
        </authorList>
    </citation>
    <scope>NUCLEOTIDE SEQUENCE [LARGE SCALE GENOMIC DNA]</scope>
    <source>
        <strain evidence="3 4">A3</strain>
    </source>
</reference>
<dbReference type="EMBL" id="CP060122">
    <property type="protein sequence ID" value="QNG48322.1"/>
    <property type="molecule type" value="Genomic_DNA"/>
</dbReference>
<proteinExistence type="predicted"/>
<evidence type="ECO:0000256" key="2">
    <source>
        <dbReference type="SAM" id="SignalP"/>
    </source>
</evidence>
<name>A0A9X7UHZ1_SPHYA</name>
<evidence type="ECO:0008006" key="5">
    <source>
        <dbReference type="Google" id="ProtNLM"/>
    </source>
</evidence>
<dbReference type="Proteomes" id="UP000515377">
    <property type="component" value="Chromosome"/>
</dbReference>
<feature type="signal peptide" evidence="2">
    <location>
        <begin position="1"/>
        <end position="23"/>
    </location>
</feature>
<evidence type="ECO:0000313" key="4">
    <source>
        <dbReference type="Proteomes" id="UP000515377"/>
    </source>
</evidence>
<evidence type="ECO:0000256" key="1">
    <source>
        <dbReference type="SAM" id="MobiDB-lite"/>
    </source>
</evidence>
<feature type="region of interest" description="Disordered" evidence="1">
    <location>
        <begin position="23"/>
        <end position="53"/>
    </location>
</feature>
<organism evidence="3 4">
    <name type="scientific">Sphingobium yanoikuyae</name>
    <name type="common">Sphingomonas yanoikuyae</name>
    <dbReference type="NCBI Taxonomy" id="13690"/>
    <lineage>
        <taxon>Bacteria</taxon>
        <taxon>Pseudomonadati</taxon>
        <taxon>Pseudomonadota</taxon>
        <taxon>Alphaproteobacteria</taxon>
        <taxon>Sphingomonadales</taxon>
        <taxon>Sphingomonadaceae</taxon>
        <taxon>Sphingobium</taxon>
    </lineage>
</organism>
<protein>
    <recommendedName>
        <fullName evidence="5">Pentapeptide MXKDX repeat protein</fullName>
    </recommendedName>
</protein>
<gene>
    <name evidence="3" type="ORF">H3V42_12605</name>
</gene>